<feature type="compositionally biased region" description="Polar residues" evidence="1">
    <location>
        <begin position="2256"/>
        <end position="2270"/>
    </location>
</feature>
<feature type="region of interest" description="Disordered" evidence="1">
    <location>
        <begin position="1719"/>
        <end position="1801"/>
    </location>
</feature>
<keyword evidence="4" id="KW-1185">Reference proteome</keyword>
<feature type="region of interest" description="Disordered" evidence="1">
    <location>
        <begin position="2608"/>
        <end position="2627"/>
    </location>
</feature>
<feature type="region of interest" description="Disordered" evidence="1">
    <location>
        <begin position="1543"/>
        <end position="1624"/>
    </location>
</feature>
<feature type="compositionally biased region" description="Basic residues" evidence="1">
    <location>
        <begin position="2669"/>
        <end position="2679"/>
    </location>
</feature>
<feature type="region of interest" description="Disordered" evidence="1">
    <location>
        <begin position="1818"/>
        <end position="1898"/>
    </location>
</feature>
<proteinExistence type="predicted"/>
<dbReference type="EMBL" id="CAKKLH010000338">
    <property type="protein sequence ID" value="CAH0113378.1"/>
    <property type="molecule type" value="Genomic_DNA"/>
</dbReference>
<feature type="compositionally biased region" description="Polar residues" evidence="1">
    <location>
        <begin position="713"/>
        <end position="724"/>
    </location>
</feature>
<feature type="compositionally biased region" description="Polar residues" evidence="1">
    <location>
        <begin position="1546"/>
        <end position="1556"/>
    </location>
</feature>
<feature type="region of interest" description="Disordered" evidence="1">
    <location>
        <begin position="839"/>
        <end position="858"/>
    </location>
</feature>
<feature type="region of interest" description="Disordered" evidence="1">
    <location>
        <begin position="2128"/>
        <end position="2147"/>
    </location>
</feature>
<feature type="compositionally biased region" description="Low complexity" evidence="1">
    <location>
        <begin position="1724"/>
        <end position="1741"/>
    </location>
</feature>
<accession>A0A8J2S4G8</accession>
<evidence type="ECO:0000256" key="1">
    <source>
        <dbReference type="SAM" id="MobiDB-lite"/>
    </source>
</evidence>
<feature type="compositionally biased region" description="Low complexity" evidence="1">
    <location>
        <begin position="1347"/>
        <end position="1356"/>
    </location>
</feature>
<feature type="compositionally biased region" description="Low complexity" evidence="1">
    <location>
        <begin position="1600"/>
        <end position="1614"/>
    </location>
</feature>
<feature type="compositionally biased region" description="Polar residues" evidence="1">
    <location>
        <begin position="1580"/>
        <end position="1599"/>
    </location>
</feature>
<feature type="region of interest" description="Disordered" evidence="1">
    <location>
        <begin position="2650"/>
        <end position="2679"/>
    </location>
</feature>
<feature type="region of interest" description="Disordered" evidence="1">
    <location>
        <begin position="1639"/>
        <end position="1659"/>
    </location>
</feature>
<evidence type="ECO:0000313" key="3">
    <source>
        <dbReference type="EMBL" id="CAH0113378.1"/>
    </source>
</evidence>
<feature type="compositionally biased region" description="Basic residues" evidence="1">
    <location>
        <begin position="2358"/>
        <end position="2370"/>
    </location>
</feature>
<feature type="region of interest" description="Disordered" evidence="1">
    <location>
        <begin position="1436"/>
        <end position="1461"/>
    </location>
</feature>
<feature type="compositionally biased region" description="Low complexity" evidence="1">
    <location>
        <begin position="1912"/>
        <end position="1925"/>
    </location>
</feature>
<feature type="region of interest" description="Disordered" evidence="1">
    <location>
        <begin position="2420"/>
        <end position="2461"/>
    </location>
</feature>
<feature type="compositionally biased region" description="Low complexity" evidence="1">
    <location>
        <begin position="1236"/>
        <end position="1254"/>
    </location>
</feature>
<feature type="region of interest" description="Disordered" evidence="1">
    <location>
        <begin position="1911"/>
        <end position="1934"/>
    </location>
</feature>
<feature type="compositionally biased region" description="Polar residues" evidence="1">
    <location>
        <begin position="1750"/>
        <end position="1767"/>
    </location>
</feature>
<feature type="region of interest" description="Disordered" evidence="1">
    <location>
        <begin position="2504"/>
        <end position="2537"/>
    </location>
</feature>
<feature type="compositionally biased region" description="Polar residues" evidence="1">
    <location>
        <begin position="921"/>
        <end position="930"/>
    </location>
</feature>
<feature type="compositionally biased region" description="Polar residues" evidence="1">
    <location>
        <begin position="668"/>
        <end position="680"/>
    </location>
</feature>
<feature type="compositionally biased region" description="Low complexity" evidence="1">
    <location>
        <begin position="1196"/>
        <end position="1208"/>
    </location>
</feature>
<feature type="region of interest" description="Disordered" evidence="1">
    <location>
        <begin position="706"/>
        <end position="731"/>
    </location>
</feature>
<feature type="compositionally biased region" description="Polar residues" evidence="1">
    <location>
        <begin position="1336"/>
        <end position="1345"/>
    </location>
</feature>
<feature type="region of interest" description="Disordered" evidence="1">
    <location>
        <begin position="921"/>
        <end position="1012"/>
    </location>
</feature>
<gene>
    <name evidence="3" type="ORF">DGAL_LOCUS17272</name>
</gene>
<feature type="compositionally biased region" description="Polar residues" evidence="1">
    <location>
        <begin position="1868"/>
        <end position="1898"/>
    </location>
</feature>
<feature type="region of interest" description="Disordered" evidence="1">
    <location>
        <begin position="1194"/>
        <end position="1375"/>
    </location>
</feature>
<feature type="region of interest" description="Disordered" evidence="1">
    <location>
        <begin position="659"/>
        <end position="687"/>
    </location>
</feature>
<organism evidence="3 4">
    <name type="scientific">Daphnia galeata</name>
    <dbReference type="NCBI Taxonomy" id="27404"/>
    <lineage>
        <taxon>Eukaryota</taxon>
        <taxon>Metazoa</taxon>
        <taxon>Ecdysozoa</taxon>
        <taxon>Arthropoda</taxon>
        <taxon>Crustacea</taxon>
        <taxon>Branchiopoda</taxon>
        <taxon>Diplostraca</taxon>
        <taxon>Cladocera</taxon>
        <taxon>Anomopoda</taxon>
        <taxon>Daphniidae</taxon>
        <taxon>Daphnia</taxon>
    </lineage>
</organism>
<feature type="region of interest" description="Disordered" evidence="1">
    <location>
        <begin position="477"/>
        <end position="497"/>
    </location>
</feature>
<feature type="region of interest" description="Disordered" evidence="1">
    <location>
        <begin position="1047"/>
        <end position="1073"/>
    </location>
</feature>
<feature type="region of interest" description="Disordered" evidence="1">
    <location>
        <begin position="2308"/>
        <end position="2370"/>
    </location>
</feature>
<feature type="domain" description="Zinc finger protein Rlf/292/654 TPR repeats" evidence="2">
    <location>
        <begin position="295"/>
        <end position="432"/>
    </location>
</feature>
<feature type="compositionally biased region" description="Polar residues" evidence="1">
    <location>
        <begin position="2509"/>
        <end position="2523"/>
    </location>
</feature>
<comment type="caution">
    <text evidence="3">The sequence shown here is derived from an EMBL/GenBank/DDBJ whole genome shotgun (WGS) entry which is preliminary data.</text>
</comment>
<feature type="compositionally biased region" description="Gly residues" evidence="1">
    <location>
        <begin position="481"/>
        <end position="491"/>
    </location>
</feature>
<feature type="compositionally biased region" description="Low complexity" evidence="1">
    <location>
        <begin position="2420"/>
        <end position="2442"/>
    </location>
</feature>
<dbReference type="Proteomes" id="UP000789390">
    <property type="component" value="Unassembled WGS sequence"/>
</dbReference>
<feature type="compositionally biased region" description="Low complexity" evidence="1">
    <location>
        <begin position="1292"/>
        <end position="1315"/>
    </location>
</feature>
<feature type="compositionally biased region" description="Basic residues" evidence="1">
    <location>
        <begin position="1844"/>
        <end position="1861"/>
    </location>
</feature>
<feature type="compositionally biased region" description="Polar residues" evidence="1">
    <location>
        <begin position="2308"/>
        <end position="2333"/>
    </location>
</feature>
<feature type="compositionally biased region" description="Low complexity" evidence="1">
    <location>
        <begin position="1160"/>
        <end position="1176"/>
    </location>
</feature>
<feature type="compositionally biased region" description="Basic and acidic residues" evidence="1">
    <location>
        <begin position="1443"/>
        <end position="1455"/>
    </location>
</feature>
<sequence>MASVSESCNAVHDNFLASQDKVGLMPAFYQVLQSCLKDPDKNYQEKVDALLRAWETLASYTDQSSPRDNVDFLTENLYRDTLMLVLRGEWNKLPQANKTHLNVTLHNTISNLSNTPAYDLCQHVIRVVNNPWNDPTLKKIIDGESISESEGLEFCLAEMPTLLTIRLDRLCDDKCRDIALRLVAVYRKCLQDSSDSRFLDSCAVTFQEQWLDLHVSLLYSFKKKEDLIAILKQLSLEDGYNLVQRLIDKDKSQGQAQSSGCSGINRIWRHHSLKTAEFSSQCLLTTALIICPPPNCLSSLAIQLVNLQRTIGNSSQAVIEMLHTLVDQNKFMTSAHMYILCATLSEEFRDDLKSFCIELYVRAVAVDINDLENQKLNPQSGGVKSGEIGLAAVFSKLAELVRANVRICREIALTAFSLHPTKERFDKLVELAALTLEQGLKLETVASIGEGPSSSVTINDYNQAIIEHGRGAVVGEPPPGSGGGPGGGFTNGGRSREENESFNLTFTSVKEALEDADSGVDLSDITNGIGEQEIGSPITLSQEDETQSPYSDSAADTLGVSKAVINDLASVVHSVRWDVLSWKIGWEKLNPLCQSYMADQETMRSVTKELLFLKIDYDRFKDMPRPERDEFYGIEKGYEGCIDPVIEIEERSRSRVKSEVKHKKLKNSSRQASESSSPYANEQAERKKVLKKKTWMRKVTLSLKTSSDSDSSIGFNQSKASTEAKSIPDGVKRSARIKAGKKTNVGSRGSPLVKRLREIRPDFGNVNQWQDNCPMTQTTRSPICDSADLSSNNVVQQHLHLSRCPSSSSSNSSSPCHNAADHFAPMLSTLDMQPKVILTRTPVNSPGPSPIKKPNSGYKMFPEVDTPLGCRVLLEKIAKVHPGVEQTMTNLKGLDNVQVRPPPTAVHMVQLRNLPANSRIATNGLPVSTEGNGGSGVNNNGNVSNDHRQEQQQQQQQQEETNKAATSSASSSPPGSEDTPAFTSTPSVQITAAPSGGGSGSVRNDTDPDPVTLVSTPSVSIFQVAHRPVGNSSGAVLQPVAAVTGFNPPNPRVKTPATSTTATRLPKGSRNAASVVRPCLDDLPSVTLSQMLAQSPSIDSTEANSPLSQPVATSNGPNQTSGTTSIATKHNSQSGTARSSRGQRSRGEPSGVPPNSGDGTLVSSTVSVPNNSPLSSDISSPCRVPLVKYVDLDMVSSPSRPRPGSTTGVRRHSQGSNSNSPDPHRSNTAKSHRGTAAAQNPSSPALSSPQSPALQAPPSPLSFRKQQHHHVYRQQQESKAVTGDRLASPSHPSQCSSPFSRPSSRSQDTSPSPSSEVLGGSMYPPGFLPYGPPGDTGSNSNHPVTSPSPGASASASRLSNFGGASPSQSNAPNFPSALPKFGQAFAKKSHFDVMPVLGSMSSPPAAAMTTNASLPTVSSLQDPNLQVGRMINSNMGGNSFGDNSRRFAAEQHNPSDEEGLGSKLQSLLESALNGQISRSPTRGLPQTQQLVTGNSEMLLSDSAHSISPLVGGMDSQSGSDMAGSGGSLSEQLREFESVFERVAASTGGSHLQNQPDPWSDLAHPDDGSYMGVGPVEFLAPSSTFSESMDVSEASPTSPNSADGPSSSQPDDGGSVTAVPTNGKPAPLMQLLTVASAARQALEDEEKENDTAAQSPIASVEVKVEPIMEEIISDETDDNKVDQDGKLTENQSHLPVLFPTTRLVTLSTVFSGSIVVNTTEAGQPSVTSSIRSTTSPTISIKTEAAGKNNRNKTPQKSSPVVSPTASGNTTPSKTTPVASTSATTSSASPAANKAPQKAHDDEHTVLRVQAILEEYKEQLRNSPDLQNKPAPRRRSNPLPSPNATPKRRKSVQSKVKLLSHHARPAEATSDGTPNASSSADSTPNALAEQLPTSSNTDNASITIPAVESVKSEPATTVTTSTTTAPTGVVKPEGQKTEGTTSVQVLSASAGIQLSIPVSAVVTSRTTALTITNDGTTNATTATSSVSGSATTVTVSSGSATPLTSLTGVSTVPIGMLHQQLLVQSGAGGVRQLLFPLNFSSSRGGTSTPRYIQVRQVTMSGQPGVLSFPARFGTPITMRAVAHTAVNVQTQPGQQQIQQTQEPTVTTVKPALTGDTHVILSSEIPVATQPVPKSSTGITGPQKTTSFGSELESPITCSALMVTPKSEPISIAAVPVAVSTTTSVLRLVPQSCVPTVNRVSLPVPAGIDTNALLTSTVTVNRTTVTSTPTPPLTLAPIPVEPPVVASAVVEEPDHSKWNDQGTPSGSRNSVDGSVTPAADEKLLNDAETGVSEFLPCADFMGPGVSPSPCFSLSDSPLGSQNSSPATSPATFQASSTEEDSNGLVTPGDGDLPPPGGNSRKLSKSKILKRNVKPRMVMVRKDHGGMEYRRMSDGEGGPAVIRNDRRMLGKRLASKQVAVATPTVATTTTISSSSSPAQPESRTSSPCAQSPVSLQPHFEDSESTRTMVQAAVRLVIKKEGDISVVKSKSMSTTPNKQTELVAELAETRKQNQNDASSTSADQTGSDVSLKEEPPNEEDTNINAVSTESSIEMEGYIVRPRRCGRLQKEEVLNQHDPDVCPLSERGTTKRRSSVRTNVKKNCPCCVTVSEGRKRTKSEPPGMDNASPEHTSPAKKALINTATSCAAVAGVVSTAASTTTVSTSTPTLAANRPKTTKKYAQRKR</sequence>
<feature type="region of interest" description="Disordered" evidence="1">
    <location>
        <begin position="1094"/>
        <end position="1181"/>
    </location>
</feature>
<dbReference type="InterPro" id="IPR057986">
    <property type="entry name" value="TPR_Rlf/292/654"/>
</dbReference>
<feature type="compositionally biased region" description="Polar residues" evidence="1">
    <location>
        <begin position="981"/>
        <end position="992"/>
    </location>
</feature>
<name>A0A8J2S4G8_9CRUS</name>
<evidence type="ECO:0000259" key="2">
    <source>
        <dbReference type="Pfam" id="PF25580"/>
    </source>
</evidence>
<feature type="compositionally biased region" description="Polar residues" evidence="1">
    <location>
        <begin position="1214"/>
        <end position="1229"/>
    </location>
</feature>
<reference evidence="3" key="1">
    <citation type="submission" date="2021-11" db="EMBL/GenBank/DDBJ databases">
        <authorList>
            <person name="Schell T."/>
        </authorList>
    </citation>
    <scope>NUCLEOTIDE SEQUENCE</scope>
    <source>
        <strain evidence="3">M5</strain>
    </source>
</reference>
<feature type="region of interest" description="Disordered" evidence="1">
    <location>
        <begin position="1505"/>
        <end position="1529"/>
    </location>
</feature>
<feature type="compositionally biased region" description="Low complexity" evidence="1">
    <location>
        <begin position="951"/>
        <end position="972"/>
    </location>
</feature>
<feature type="compositionally biased region" description="Low complexity" evidence="1">
    <location>
        <begin position="2650"/>
        <end position="2665"/>
    </location>
</feature>
<evidence type="ECO:0000313" key="4">
    <source>
        <dbReference type="Proteomes" id="UP000789390"/>
    </source>
</evidence>
<dbReference type="Pfam" id="PF25580">
    <property type="entry name" value="TPR_Rlf"/>
    <property type="match status" value="1"/>
</dbReference>
<feature type="compositionally biased region" description="Polar residues" evidence="1">
    <location>
        <begin position="2129"/>
        <end position="2146"/>
    </location>
</feature>
<feature type="compositionally biased region" description="Polar residues" evidence="1">
    <location>
        <begin position="1094"/>
        <end position="1142"/>
    </location>
</feature>
<feature type="compositionally biased region" description="Low complexity" evidence="1">
    <location>
        <begin position="1768"/>
        <end position="1794"/>
    </location>
</feature>
<dbReference type="OrthoDB" id="6427254at2759"/>
<protein>
    <recommendedName>
        <fullName evidence="2">Zinc finger protein Rlf/292/654 TPR repeats domain-containing protein</fullName>
    </recommendedName>
</protein>
<feature type="region of interest" description="Disordered" evidence="1">
    <location>
        <begin position="2247"/>
        <end position="2272"/>
    </location>
</feature>